<protein>
    <submittedName>
        <fullName evidence="1">Uncharacterized protein</fullName>
    </submittedName>
</protein>
<evidence type="ECO:0000313" key="1">
    <source>
        <dbReference type="EMBL" id="PQM29672.1"/>
    </source>
</evidence>
<dbReference type="RefSeq" id="WP_105629318.1">
    <property type="nucleotide sequence ID" value="NZ_JTLV02000008.1"/>
</dbReference>
<gene>
    <name evidence="1" type="ORF">SMSRO_SF030730</name>
</gene>
<organism evidence="1 2">
    <name type="scientific">Spiroplasma poulsonii</name>
    <dbReference type="NCBI Taxonomy" id="2138"/>
    <lineage>
        <taxon>Bacteria</taxon>
        <taxon>Bacillati</taxon>
        <taxon>Mycoplasmatota</taxon>
        <taxon>Mollicutes</taxon>
        <taxon>Entomoplasmatales</taxon>
        <taxon>Spiroplasmataceae</taxon>
        <taxon>Spiroplasma</taxon>
    </lineage>
</organism>
<sequence>MLNINDSSILQSFWFNNQHLRNLQHRGQGLISYLRVGHIYERQGRAILYTEPNNYFEGTITVFLK</sequence>
<proteinExistence type="predicted"/>
<dbReference type="AlphaFoldDB" id="A0A2P6F887"/>
<reference evidence="1 2" key="1">
    <citation type="journal article" date="2015" name="MBio">
        <title>Genome sequence of the Drosophila melanogaster male-killing Spiroplasma strain MSRO endosymbiont.</title>
        <authorList>
            <person name="Paredes J.C."/>
            <person name="Herren J.K."/>
            <person name="Schupfer F."/>
            <person name="Marin R."/>
            <person name="Claverol S."/>
            <person name="Kuo C.H."/>
            <person name="Lemaitre B."/>
            <person name="Beven L."/>
        </authorList>
    </citation>
    <scope>NUCLEOTIDE SEQUENCE [LARGE SCALE GENOMIC DNA]</scope>
    <source>
        <strain evidence="1 2">MSRO</strain>
    </source>
</reference>
<evidence type="ECO:0000313" key="2">
    <source>
        <dbReference type="Proteomes" id="UP000031565"/>
    </source>
</evidence>
<name>A0A2P6F887_9MOLU</name>
<dbReference type="EMBL" id="JTLV02000008">
    <property type="protein sequence ID" value="PQM29672.1"/>
    <property type="molecule type" value="Genomic_DNA"/>
</dbReference>
<dbReference type="Proteomes" id="UP000031565">
    <property type="component" value="Unassembled WGS sequence"/>
</dbReference>
<keyword evidence="2" id="KW-1185">Reference proteome</keyword>
<accession>A0A2P6F887</accession>
<comment type="caution">
    <text evidence="1">The sequence shown here is derived from an EMBL/GenBank/DDBJ whole genome shotgun (WGS) entry which is preliminary data.</text>
</comment>